<dbReference type="Gene3D" id="3.10.620.30">
    <property type="match status" value="1"/>
</dbReference>
<dbReference type="EMBL" id="BMXE01000004">
    <property type="protein sequence ID" value="GHB35325.1"/>
    <property type="molecule type" value="Genomic_DNA"/>
</dbReference>
<dbReference type="PANTHER" id="PTHR39327:SF1">
    <property type="entry name" value="BLR5470 PROTEIN"/>
    <property type="match status" value="1"/>
</dbReference>
<dbReference type="PANTHER" id="PTHR39327">
    <property type="match status" value="1"/>
</dbReference>
<gene>
    <name evidence="1" type="ORF">GCM10007094_26060</name>
</gene>
<dbReference type="Pfam" id="PF06035">
    <property type="entry name" value="Peptidase_C93"/>
    <property type="match status" value="1"/>
</dbReference>
<dbReference type="InterPro" id="IPR010319">
    <property type="entry name" value="Transglutaminase-like_Cys_pept"/>
</dbReference>
<evidence type="ECO:0008006" key="3">
    <source>
        <dbReference type="Google" id="ProtNLM"/>
    </source>
</evidence>
<organism evidence="1 2">
    <name type="scientific">Pseudovibrio japonicus</name>
    <dbReference type="NCBI Taxonomy" id="366534"/>
    <lineage>
        <taxon>Bacteria</taxon>
        <taxon>Pseudomonadati</taxon>
        <taxon>Pseudomonadota</taxon>
        <taxon>Alphaproteobacteria</taxon>
        <taxon>Hyphomicrobiales</taxon>
        <taxon>Stappiaceae</taxon>
        <taxon>Pseudovibrio</taxon>
    </lineage>
</organism>
<evidence type="ECO:0000313" key="2">
    <source>
        <dbReference type="Proteomes" id="UP000637980"/>
    </source>
</evidence>
<keyword evidence="2" id="KW-1185">Reference proteome</keyword>
<proteinExistence type="predicted"/>
<reference evidence="2" key="1">
    <citation type="journal article" date="2019" name="Int. J. Syst. Evol. Microbiol.">
        <title>The Global Catalogue of Microorganisms (GCM) 10K type strain sequencing project: providing services to taxonomists for standard genome sequencing and annotation.</title>
        <authorList>
            <consortium name="The Broad Institute Genomics Platform"/>
            <consortium name="The Broad Institute Genome Sequencing Center for Infectious Disease"/>
            <person name="Wu L."/>
            <person name="Ma J."/>
        </authorList>
    </citation>
    <scope>NUCLEOTIDE SEQUENCE [LARGE SCALE GENOMIC DNA]</scope>
    <source>
        <strain evidence="2">KCTC 12861</strain>
    </source>
</reference>
<accession>A0ABQ3EM76</accession>
<dbReference type="RefSeq" id="WP_209009083.1">
    <property type="nucleotide sequence ID" value="NZ_BMXE01000004.1"/>
</dbReference>
<protein>
    <recommendedName>
        <fullName evidence="3">Periplasmic protein</fullName>
    </recommendedName>
</protein>
<name>A0ABQ3EM76_9HYPH</name>
<comment type="caution">
    <text evidence="1">The sequence shown here is derived from an EMBL/GenBank/DDBJ whole genome shotgun (WGS) entry which is preliminary data.</text>
</comment>
<dbReference type="Proteomes" id="UP000637980">
    <property type="component" value="Unassembled WGS sequence"/>
</dbReference>
<evidence type="ECO:0000313" key="1">
    <source>
        <dbReference type="EMBL" id="GHB35325.1"/>
    </source>
</evidence>
<sequence>MLRRGFIGMVVKTAFLTGIVSSMSKGQAHNLQLDYPDKVRRRRLFSFAKFARPAAQKHSENFGLFGSVEISGGDNRAFRKWQSVLPECEQQLKQLKQCMAGDVRGVGPVQAWSRILRRAGQSKSLRQLSLLNSFINESVGSGPQSGSAGPSNAWRAPLHLLGSNGECEDYAIAKYFSLLALGYPEEALRFVVVKDSRSQTIHAVTSVRFQGEQYVLDSLRSTPAREIELLHYQPVVSMQRGAHFSHFRTAEMRQRFWARHSHG</sequence>